<evidence type="ECO:0000256" key="6">
    <source>
        <dbReference type="RuleBase" id="RU000488"/>
    </source>
</evidence>
<dbReference type="PROSITE" id="PS50920">
    <property type="entry name" value="SOLCAR"/>
    <property type="match status" value="3"/>
</dbReference>
<comment type="similarity">
    <text evidence="2 6">Belongs to the mitochondrial carrier (TC 2.A.29) family.</text>
</comment>
<keyword evidence="6" id="KW-0813">Transport</keyword>
<feature type="repeat" description="Solcar" evidence="5">
    <location>
        <begin position="18"/>
        <end position="100"/>
    </location>
</feature>
<dbReference type="PANTHER" id="PTHR46314">
    <property type="entry name" value="SOLUTE CARRIER FAMILY 25 MEMBER 44"/>
    <property type="match status" value="1"/>
</dbReference>
<organism evidence="8 9">
    <name type="scientific">Scyliorhinus torazame</name>
    <name type="common">Cloudy catshark</name>
    <name type="synonym">Catulus torazame</name>
    <dbReference type="NCBI Taxonomy" id="75743"/>
    <lineage>
        <taxon>Eukaryota</taxon>
        <taxon>Metazoa</taxon>
        <taxon>Chordata</taxon>
        <taxon>Craniata</taxon>
        <taxon>Vertebrata</taxon>
        <taxon>Chondrichthyes</taxon>
        <taxon>Elasmobranchii</taxon>
        <taxon>Galeomorphii</taxon>
        <taxon>Galeoidea</taxon>
        <taxon>Carcharhiniformes</taxon>
        <taxon>Scyliorhinidae</taxon>
        <taxon>Scyliorhinus</taxon>
    </lineage>
</organism>
<evidence type="ECO:0008006" key="10">
    <source>
        <dbReference type="Google" id="ProtNLM"/>
    </source>
</evidence>
<feature type="transmembrane region" description="Helical" evidence="7">
    <location>
        <begin position="20"/>
        <end position="39"/>
    </location>
</feature>
<dbReference type="GO" id="GO:0005739">
    <property type="term" value="C:mitochondrion"/>
    <property type="evidence" value="ECO:0007669"/>
    <property type="project" value="InterPro"/>
</dbReference>
<dbReference type="Gene3D" id="1.50.40.10">
    <property type="entry name" value="Mitochondrial carrier domain"/>
    <property type="match status" value="1"/>
</dbReference>
<dbReference type="GO" id="GO:0016020">
    <property type="term" value="C:membrane"/>
    <property type="evidence" value="ECO:0007669"/>
    <property type="project" value="UniProtKB-SubCell"/>
</dbReference>
<evidence type="ECO:0000256" key="3">
    <source>
        <dbReference type="ARBA" id="ARBA00022692"/>
    </source>
</evidence>
<protein>
    <recommendedName>
        <fullName evidence="10">Solute carrier family 25 member 44</fullName>
    </recommendedName>
</protein>
<dbReference type="InterPro" id="IPR042164">
    <property type="entry name" value="SLC25A44"/>
</dbReference>
<comment type="subcellular location">
    <subcellularLocation>
        <location evidence="1">Membrane</location>
        <topology evidence="1">Multi-pass membrane protein</topology>
    </subcellularLocation>
</comment>
<sequence>MQEKRNIQIIEWNDLDKKKFYCIGVVMALSLRFTVYPAALIRTRLQIQKGKSHYHGTFDAFLKILRTEGVRGLYRGFPLNALTLVSGQGYITTYELVRVHLSKYSNNNAIKSLVAGGAASLVAQSIIVPIDIISQHLMLAGHAGNLGRFRLPPSDVKYRRVFGQTQAVINQIIRIDGPRGFYRGYLASLMTYIPNSAVWWPFYHFYAEQLSKVAPSECPHLLLQGIAGPMAAITASTLTNPMDVVRARVQVGGKSSIILTFEQLLKEEGLLGLTKGLSARILSAAPTTLLLVVGYETLKKMSLRQELVESRHW</sequence>
<keyword evidence="9" id="KW-1185">Reference proteome</keyword>
<dbReference type="AlphaFoldDB" id="A0A401P3V2"/>
<dbReference type="OMA" id="GPTIMQT"/>
<keyword evidence="7" id="KW-1133">Transmembrane helix</keyword>
<evidence type="ECO:0000256" key="1">
    <source>
        <dbReference type="ARBA" id="ARBA00004141"/>
    </source>
</evidence>
<proteinExistence type="inferred from homology"/>
<reference evidence="8 9" key="1">
    <citation type="journal article" date="2018" name="Nat. Ecol. Evol.">
        <title>Shark genomes provide insights into elasmobranch evolution and the origin of vertebrates.</title>
        <authorList>
            <person name="Hara Y"/>
            <person name="Yamaguchi K"/>
            <person name="Onimaru K"/>
            <person name="Kadota M"/>
            <person name="Koyanagi M"/>
            <person name="Keeley SD"/>
            <person name="Tatsumi K"/>
            <person name="Tanaka K"/>
            <person name="Motone F"/>
            <person name="Kageyama Y"/>
            <person name="Nozu R"/>
            <person name="Adachi N"/>
            <person name="Nishimura O"/>
            <person name="Nakagawa R"/>
            <person name="Tanegashima C"/>
            <person name="Kiyatake I"/>
            <person name="Matsumoto R"/>
            <person name="Murakumo K"/>
            <person name="Nishida K"/>
            <person name="Terakita A"/>
            <person name="Kuratani S"/>
            <person name="Sato K"/>
            <person name="Hyodo S Kuraku.S."/>
        </authorList>
    </citation>
    <scope>NUCLEOTIDE SEQUENCE [LARGE SCALE GENOMIC DNA]</scope>
</reference>
<gene>
    <name evidence="8" type="ORF">scyTo_0010301</name>
</gene>
<dbReference type="EMBL" id="BFAA01004410">
    <property type="protein sequence ID" value="GCB67793.1"/>
    <property type="molecule type" value="Genomic_DNA"/>
</dbReference>
<feature type="repeat" description="Solcar" evidence="5">
    <location>
        <begin position="107"/>
        <end position="209"/>
    </location>
</feature>
<name>A0A401P3V2_SCYTO</name>
<feature type="repeat" description="Solcar" evidence="5">
    <location>
        <begin position="219"/>
        <end position="301"/>
    </location>
</feature>
<dbReference type="Proteomes" id="UP000288216">
    <property type="component" value="Unassembled WGS sequence"/>
</dbReference>
<dbReference type="InterPro" id="IPR018108">
    <property type="entry name" value="MCP_transmembrane"/>
</dbReference>
<evidence type="ECO:0000256" key="7">
    <source>
        <dbReference type="SAM" id="Phobius"/>
    </source>
</evidence>
<dbReference type="InterPro" id="IPR023395">
    <property type="entry name" value="MCP_dom_sf"/>
</dbReference>
<keyword evidence="3 5" id="KW-0812">Transmembrane</keyword>
<evidence type="ECO:0000256" key="5">
    <source>
        <dbReference type="PROSITE-ProRule" id="PRU00282"/>
    </source>
</evidence>
<evidence type="ECO:0000256" key="4">
    <source>
        <dbReference type="ARBA" id="ARBA00023136"/>
    </source>
</evidence>
<dbReference type="OrthoDB" id="250329at2759"/>
<evidence type="ECO:0000313" key="8">
    <source>
        <dbReference type="EMBL" id="GCB67793.1"/>
    </source>
</evidence>
<dbReference type="STRING" id="75743.A0A401P3V2"/>
<evidence type="ECO:0000313" key="9">
    <source>
        <dbReference type="Proteomes" id="UP000288216"/>
    </source>
</evidence>
<accession>A0A401P3V2</accession>
<dbReference type="GO" id="GO:0009083">
    <property type="term" value="P:branched-chain amino acid catabolic process"/>
    <property type="evidence" value="ECO:0007669"/>
    <property type="project" value="InterPro"/>
</dbReference>
<dbReference type="PANTHER" id="PTHR46314:SF2">
    <property type="entry name" value="SOLUTE CARRIER FAMILY 25 MEMBER 44"/>
    <property type="match status" value="1"/>
</dbReference>
<dbReference type="GO" id="GO:0015658">
    <property type="term" value="F:branched-chain amino acid transmembrane transporter activity"/>
    <property type="evidence" value="ECO:0007669"/>
    <property type="project" value="InterPro"/>
</dbReference>
<comment type="caution">
    <text evidence="8">The sequence shown here is derived from an EMBL/GenBank/DDBJ whole genome shotgun (WGS) entry which is preliminary data.</text>
</comment>
<dbReference type="Pfam" id="PF00153">
    <property type="entry name" value="Mito_carr"/>
    <property type="match status" value="3"/>
</dbReference>
<dbReference type="SUPFAM" id="SSF103506">
    <property type="entry name" value="Mitochondrial carrier"/>
    <property type="match status" value="1"/>
</dbReference>
<evidence type="ECO:0000256" key="2">
    <source>
        <dbReference type="ARBA" id="ARBA00006375"/>
    </source>
</evidence>
<keyword evidence="4 5" id="KW-0472">Membrane</keyword>